<dbReference type="EMBL" id="JUFZ01000082">
    <property type="protein sequence ID" value="KIC06852.1"/>
    <property type="molecule type" value="Genomic_DNA"/>
</dbReference>
<dbReference type="PATRIC" id="fig|1056807.3.peg.1683"/>
<dbReference type="AlphaFoldDB" id="A0A0C1GYE7"/>
<dbReference type="Proteomes" id="UP000031390">
    <property type="component" value="Unassembled WGS sequence"/>
</dbReference>
<gene>
    <name evidence="1" type="ORF">MCC93_17570</name>
</gene>
<reference evidence="1 2" key="1">
    <citation type="submission" date="2014-12" db="EMBL/GenBank/DDBJ databases">
        <title>Genome sequence of Morococcus cerebrosus.</title>
        <authorList>
            <person name="Shin S.-K."/>
            <person name="Yi H."/>
        </authorList>
    </citation>
    <scope>NUCLEOTIDE SEQUENCE [LARGE SCALE GENOMIC DNA]</scope>
    <source>
        <strain evidence="1 2">CIP 81.93</strain>
    </source>
</reference>
<evidence type="ECO:0000313" key="1">
    <source>
        <dbReference type="EMBL" id="KIC06852.1"/>
    </source>
</evidence>
<protein>
    <submittedName>
        <fullName evidence="1">Membrane protein</fullName>
    </submittedName>
</protein>
<sequence length="80" mass="8909">MLYWFETVITVKKIPLIIARFGQAFKDAGVFQTTFPPIGRATSNRYGIGFALSCFKNCPHKGSSETGKADEINCYSVLKQ</sequence>
<evidence type="ECO:0000313" key="2">
    <source>
        <dbReference type="Proteomes" id="UP000031390"/>
    </source>
</evidence>
<organism evidence="1 2">
    <name type="scientific">Morococcus cerebrosus</name>
    <dbReference type="NCBI Taxonomy" id="1056807"/>
    <lineage>
        <taxon>Bacteria</taxon>
        <taxon>Pseudomonadati</taxon>
        <taxon>Pseudomonadota</taxon>
        <taxon>Betaproteobacteria</taxon>
        <taxon>Neisseriales</taxon>
        <taxon>Neisseriaceae</taxon>
        <taxon>Morococcus</taxon>
    </lineage>
</organism>
<name>A0A0C1GYE7_9NEIS</name>
<comment type="caution">
    <text evidence="1">The sequence shown here is derived from an EMBL/GenBank/DDBJ whole genome shotgun (WGS) entry which is preliminary data.</text>
</comment>
<accession>A0A0C1GYE7</accession>
<proteinExistence type="predicted"/>